<dbReference type="PANTHER" id="PTHR32089">
    <property type="entry name" value="METHYL-ACCEPTING CHEMOTAXIS PROTEIN MCPB"/>
    <property type="match status" value="1"/>
</dbReference>
<reference evidence="8 9" key="1">
    <citation type="submission" date="2020-02" db="EMBL/GenBank/DDBJ databases">
        <title>Comparative genomics of sulfur disproportionating microorganisms.</title>
        <authorList>
            <person name="Ward L.M."/>
            <person name="Bertran E."/>
            <person name="Johnston D.T."/>
        </authorList>
    </citation>
    <scope>NUCLEOTIDE SEQUENCE [LARGE SCALE GENOMIC DNA]</scope>
    <source>
        <strain evidence="8 9">DSM 3696</strain>
    </source>
</reference>
<dbReference type="SUPFAM" id="SSF58104">
    <property type="entry name" value="Methyl-accepting chemotaxis protein (MCP) signaling domain"/>
    <property type="match status" value="1"/>
</dbReference>
<feature type="compositionally biased region" description="Low complexity" evidence="4">
    <location>
        <begin position="627"/>
        <end position="636"/>
    </location>
</feature>
<comment type="caution">
    <text evidence="8">The sequence shown here is derived from an EMBL/GenBank/DDBJ whole genome shotgun (WGS) entry which is preliminary data.</text>
</comment>
<accession>A0A7K3NSQ3</accession>
<evidence type="ECO:0000256" key="3">
    <source>
        <dbReference type="PROSITE-ProRule" id="PRU00284"/>
    </source>
</evidence>
<protein>
    <submittedName>
        <fullName evidence="8">Methyl-accepting chemotaxis protein</fullName>
    </submittedName>
</protein>
<dbReference type="Pfam" id="PF22673">
    <property type="entry name" value="MCP-like_PDC_1"/>
    <property type="match status" value="1"/>
</dbReference>
<dbReference type="SMART" id="SM00304">
    <property type="entry name" value="HAMP"/>
    <property type="match status" value="1"/>
</dbReference>
<evidence type="ECO:0000256" key="1">
    <source>
        <dbReference type="ARBA" id="ARBA00023224"/>
    </source>
</evidence>
<evidence type="ECO:0000256" key="2">
    <source>
        <dbReference type="ARBA" id="ARBA00029447"/>
    </source>
</evidence>
<dbReference type="Pfam" id="PF00015">
    <property type="entry name" value="MCPsignal"/>
    <property type="match status" value="1"/>
</dbReference>
<dbReference type="Gene3D" id="6.10.340.10">
    <property type="match status" value="1"/>
</dbReference>
<dbReference type="Gene3D" id="3.30.450.20">
    <property type="entry name" value="PAS domain"/>
    <property type="match status" value="1"/>
</dbReference>
<dbReference type="PROSITE" id="PS50885">
    <property type="entry name" value="HAMP"/>
    <property type="match status" value="1"/>
</dbReference>
<dbReference type="AlphaFoldDB" id="A0A7K3NSQ3"/>
<keyword evidence="1 3" id="KW-0807">Transducer</keyword>
<dbReference type="RefSeq" id="WP_163303342.1">
    <property type="nucleotide sequence ID" value="NZ_JAAGRQ010000087.1"/>
</dbReference>
<name>A0A7K3NSQ3_9BACT</name>
<keyword evidence="9" id="KW-1185">Reference proteome</keyword>
<keyword evidence="5" id="KW-0472">Membrane</keyword>
<evidence type="ECO:0000256" key="4">
    <source>
        <dbReference type="SAM" id="MobiDB-lite"/>
    </source>
</evidence>
<feature type="region of interest" description="Disordered" evidence="4">
    <location>
        <begin position="609"/>
        <end position="636"/>
    </location>
</feature>
<dbReference type="InterPro" id="IPR029151">
    <property type="entry name" value="Sensor-like_sf"/>
</dbReference>
<feature type="transmembrane region" description="Helical" evidence="5">
    <location>
        <begin position="75"/>
        <end position="96"/>
    </location>
</feature>
<organism evidence="8 9">
    <name type="scientific">Desulfolutivibrio sulfodismutans</name>
    <dbReference type="NCBI Taxonomy" id="63561"/>
    <lineage>
        <taxon>Bacteria</taxon>
        <taxon>Pseudomonadati</taxon>
        <taxon>Thermodesulfobacteriota</taxon>
        <taxon>Desulfovibrionia</taxon>
        <taxon>Desulfovibrionales</taxon>
        <taxon>Desulfovibrionaceae</taxon>
        <taxon>Desulfolutivibrio</taxon>
    </lineage>
</organism>
<comment type="similarity">
    <text evidence="2">Belongs to the methyl-accepting chemotaxis (MCP) protein family.</text>
</comment>
<sequence>MNSLFVRIIATTVAGLLLVTILGAAVCAWRLDGLADDAMRSLETALSQGQVAPEAAQALRDAKAVLSGRLGGLPLALFAVGLGATVLVSGILALVLRANLLEPLKALAAFAARVAAGDLSATVSGRFVGHMETLGGAMTGMVERLKDETRSAAARADEAHRLADQAKEAVSLAERAHKKDEVRRLGMLGAGETLENVAGAIKQATADLGREAQEVGQGADGQKHLVDETAAAMDGMLTTIQGVARGAEEAARAAAEARGMAKSGAEVVGRSVAAIGDVSRLAASLSTGMAELGRQAESIGQVMTVISDIADQTNLLALNAAIEAARAGEAGRGFAVVADEVRKLAEKTMLATREVGEVIASIQTGARDNVKSVEEAARAVDTATGLAGESREALGQIVSLSDAASGRVRDISRAAEDEVAAGEGIKSAIDRIREVSAKTTEGMLRSSATIEKLGGEIEELLKLNGVFKLIGQGTAQDAVEEAAAHPDMAGLRPQAMERLMREMISRFDFFELLYATDAAGVQVTENISPPQFRSTDTGSVKGKNWSKRPWFTGAMQNGDTSISPIYLSEASGEYCLTISTPMLREGRIVGVLAADIKIFGGGAAGTSRQIAGRQIPSSAPRKDGRQLSSSSLRSLP</sequence>
<evidence type="ECO:0000313" key="9">
    <source>
        <dbReference type="Proteomes" id="UP000469724"/>
    </source>
</evidence>
<dbReference type="GO" id="GO:0016020">
    <property type="term" value="C:membrane"/>
    <property type="evidence" value="ECO:0007669"/>
    <property type="project" value="InterPro"/>
</dbReference>
<dbReference type="InterPro" id="IPR004089">
    <property type="entry name" value="MCPsignal_dom"/>
</dbReference>
<keyword evidence="5" id="KW-1133">Transmembrane helix</keyword>
<dbReference type="PANTHER" id="PTHR32089:SF112">
    <property type="entry name" value="LYSOZYME-LIKE PROTEIN-RELATED"/>
    <property type="match status" value="1"/>
</dbReference>
<evidence type="ECO:0000259" key="6">
    <source>
        <dbReference type="PROSITE" id="PS50111"/>
    </source>
</evidence>
<dbReference type="CDD" id="cd18773">
    <property type="entry name" value="PDC1_HK_sensor"/>
    <property type="match status" value="1"/>
</dbReference>
<feature type="domain" description="HAMP" evidence="7">
    <location>
        <begin position="98"/>
        <end position="150"/>
    </location>
</feature>
<keyword evidence="5" id="KW-0812">Transmembrane</keyword>
<evidence type="ECO:0000313" key="8">
    <source>
        <dbReference type="EMBL" id="NDY58269.1"/>
    </source>
</evidence>
<dbReference type="GO" id="GO:0007165">
    <property type="term" value="P:signal transduction"/>
    <property type="evidence" value="ECO:0007669"/>
    <property type="project" value="UniProtKB-KW"/>
</dbReference>
<dbReference type="SMART" id="SM00283">
    <property type="entry name" value="MA"/>
    <property type="match status" value="1"/>
</dbReference>
<evidence type="ECO:0000256" key="5">
    <source>
        <dbReference type="SAM" id="Phobius"/>
    </source>
</evidence>
<evidence type="ECO:0000259" key="7">
    <source>
        <dbReference type="PROSITE" id="PS50885"/>
    </source>
</evidence>
<dbReference type="Proteomes" id="UP000469724">
    <property type="component" value="Unassembled WGS sequence"/>
</dbReference>
<gene>
    <name evidence="8" type="ORF">G3N56_16165</name>
</gene>
<dbReference type="PROSITE" id="PS50111">
    <property type="entry name" value="CHEMOTAXIS_TRANSDUC_2"/>
    <property type="match status" value="1"/>
</dbReference>
<dbReference type="CDD" id="cd11386">
    <property type="entry name" value="MCP_signal"/>
    <property type="match status" value="1"/>
</dbReference>
<dbReference type="SUPFAM" id="SSF103190">
    <property type="entry name" value="Sensory domain-like"/>
    <property type="match status" value="1"/>
</dbReference>
<dbReference type="EMBL" id="JAAGRQ010000087">
    <property type="protein sequence ID" value="NDY58269.1"/>
    <property type="molecule type" value="Genomic_DNA"/>
</dbReference>
<dbReference type="InterPro" id="IPR003660">
    <property type="entry name" value="HAMP_dom"/>
</dbReference>
<dbReference type="Gene3D" id="1.10.287.950">
    <property type="entry name" value="Methyl-accepting chemotaxis protein"/>
    <property type="match status" value="1"/>
</dbReference>
<feature type="domain" description="Methyl-accepting transducer" evidence="6">
    <location>
        <begin position="197"/>
        <end position="433"/>
    </location>
</feature>
<proteinExistence type="inferred from homology"/>